<accession>A0ABY4DDT1</accession>
<evidence type="ECO:0000256" key="2">
    <source>
        <dbReference type="SAM" id="SignalP"/>
    </source>
</evidence>
<evidence type="ECO:0000313" key="4">
    <source>
        <dbReference type="Proteomes" id="UP000829708"/>
    </source>
</evidence>
<dbReference type="InterPro" id="IPR042100">
    <property type="entry name" value="Bug_dom1"/>
</dbReference>
<dbReference type="PANTHER" id="PTHR42928">
    <property type="entry name" value="TRICARBOXYLATE-BINDING PROTEIN"/>
    <property type="match status" value="1"/>
</dbReference>
<dbReference type="PANTHER" id="PTHR42928:SF5">
    <property type="entry name" value="BLR1237 PROTEIN"/>
    <property type="match status" value="1"/>
</dbReference>
<keyword evidence="4" id="KW-1185">Reference proteome</keyword>
<dbReference type="SUPFAM" id="SSF53850">
    <property type="entry name" value="Periplasmic binding protein-like II"/>
    <property type="match status" value="1"/>
</dbReference>
<keyword evidence="2" id="KW-0732">Signal</keyword>
<reference evidence="4" key="1">
    <citation type="journal article" date="2024" name="J Bioinform Genom">
        <title>Complete genome sequence of the type strain bacterium Sphaerochaeta associata GLS2t (VKM B-2742)t.</title>
        <authorList>
            <person name="Troshina O.Y."/>
            <person name="Tepeeva A.N."/>
            <person name="Arzamasceva V.O."/>
            <person name="Whitman W.B."/>
            <person name="Varghese N."/>
            <person name="Shapiro N."/>
            <person name="Woyke T."/>
            <person name="Kripides N.C."/>
            <person name="Vasilenko O.V."/>
        </authorList>
    </citation>
    <scope>NUCLEOTIDE SEQUENCE [LARGE SCALE GENOMIC DNA]</scope>
    <source>
        <strain evidence="4">GLS2T</strain>
    </source>
</reference>
<gene>
    <name evidence="3" type="ORF">MUG09_04220</name>
</gene>
<sequence>MRGKRVLVLLALLVVASVALFAQGAPEAYPSKDIEFIVSSGAGGGTDAIARKVSQLAEKDLGAAIYFVNKPGADDAVGPNLLMGAKNDGYTIGNLNYGSIINAPFTGLIKGYELSKVRFFALITQEPDALMVGKNSPYKTFDALIAAAKANPGKIRVADQGIGSRVNLLALKIQDLYGVKFNMISYQGSAPQREAILNGEVDAAITSLGDFAPILNSGDALGVIEFSTVRNAGYPTVPTSKELGLSDSLLSGSFLTLAAPAGTPDDVIAKLETAFEKAATSKEFADWSATVGVTPDFRKGAELKAFLDGKISGETKALQALKDAGVLK</sequence>
<proteinExistence type="inferred from homology"/>
<evidence type="ECO:0000256" key="1">
    <source>
        <dbReference type="ARBA" id="ARBA00006987"/>
    </source>
</evidence>
<dbReference type="EMBL" id="CP094929">
    <property type="protein sequence ID" value="UOM51982.1"/>
    <property type="molecule type" value="Genomic_DNA"/>
</dbReference>
<dbReference type="Pfam" id="PF03401">
    <property type="entry name" value="TctC"/>
    <property type="match status" value="1"/>
</dbReference>
<feature type="signal peptide" evidence="2">
    <location>
        <begin position="1"/>
        <end position="24"/>
    </location>
</feature>
<dbReference type="InterPro" id="IPR005064">
    <property type="entry name" value="BUG"/>
</dbReference>
<name>A0ABY4DDT1_9SPIR</name>
<dbReference type="CDD" id="cd07012">
    <property type="entry name" value="PBP2_Bug_TTT"/>
    <property type="match status" value="1"/>
</dbReference>
<feature type="chain" id="PRO_5047350732" evidence="2">
    <location>
        <begin position="25"/>
        <end position="328"/>
    </location>
</feature>
<dbReference type="RefSeq" id="WP_244773850.1">
    <property type="nucleotide sequence ID" value="NZ_CP094929.1"/>
</dbReference>
<organism evidence="3 4">
    <name type="scientific">Sphaerochaeta associata</name>
    <dbReference type="NCBI Taxonomy" id="1129264"/>
    <lineage>
        <taxon>Bacteria</taxon>
        <taxon>Pseudomonadati</taxon>
        <taxon>Spirochaetota</taxon>
        <taxon>Spirochaetia</taxon>
        <taxon>Spirochaetales</taxon>
        <taxon>Sphaerochaetaceae</taxon>
        <taxon>Sphaerochaeta</taxon>
    </lineage>
</organism>
<dbReference type="Proteomes" id="UP000829708">
    <property type="component" value="Chromosome"/>
</dbReference>
<dbReference type="Gene3D" id="3.40.190.10">
    <property type="entry name" value="Periplasmic binding protein-like II"/>
    <property type="match status" value="1"/>
</dbReference>
<protein>
    <submittedName>
        <fullName evidence="3">Tripartite tricarboxylate transporter substrate binding protein</fullName>
    </submittedName>
</protein>
<comment type="similarity">
    <text evidence="1">Belongs to the UPF0065 (bug) family.</text>
</comment>
<evidence type="ECO:0000313" key="3">
    <source>
        <dbReference type="EMBL" id="UOM51982.1"/>
    </source>
</evidence>
<dbReference type="Gene3D" id="3.40.190.150">
    <property type="entry name" value="Bordetella uptake gene, domain 1"/>
    <property type="match status" value="1"/>
</dbReference>
<dbReference type="PIRSF" id="PIRSF017082">
    <property type="entry name" value="YflP"/>
    <property type="match status" value="1"/>
</dbReference>